<reference evidence="4" key="1">
    <citation type="submission" date="2021-11" db="EMBL/GenBank/DDBJ databases">
        <title>Streptomyces corallinus and Kineosporia corallina sp. nov., two new coral-derived marine actinobacteria.</title>
        <authorList>
            <person name="Buangrab K."/>
            <person name="Sutthacheep M."/>
            <person name="Yeemin T."/>
            <person name="Harunari E."/>
            <person name="Igarashi Y."/>
            <person name="Sripreechasak P."/>
            <person name="Kanchanasin P."/>
            <person name="Tanasupawat S."/>
            <person name="Phongsopitanun W."/>
        </authorList>
    </citation>
    <scope>NUCLEOTIDE SEQUENCE</scope>
    <source>
        <strain evidence="4">JCM 31032</strain>
    </source>
</reference>
<sequence>MGHRDADGVDGAGVVVGRDNEVRQVRKVLAEARHGRGGALLVQGEPGIGKTTLLAAATAAPAGMQLVALSGFEAESQLPFAAVQRLVIPLREFLPALPPRHLRALEVASGAAAGPPPDRFLIGLGVLGLLAAAGAVRPVACVVDDAHLLDPESLDVLGFVARRLEAEAAAVVLAARAGAGLEQQLAGVPQLPLSGLALEPAVRLLTQSMNEPIDPAVAAQIAVATGGNPLALTDLAGELTVRQLTESSLGDEPFPVGRRLEAFYVRQVRALDPAGQVWLLVAAADATGDHDLIAEAAAKLGLPDAAAEGAEEAGLVELRATVRFRHPLVRSAAYNAPVGRERRRVHRALAEVAESMGLSDRAAWHAAKATLGTDEAVAQRVEQAADRAGERGGFASRASVLTQAAALTPPGGDRYRRLVAAAEAALAAGTSQLAKDLLDDVDEDDLDDLTRGRMLALRAQWALFTADPALRHTGADLLEAADLFEGHDDELEQKTLLLAWELALPAERLATGMSWQHLGRRMAQAAQRRPGPPAVLLEALSAHLLLPFEQAVPALRRAAEVLADLPPEEMLLYGHCSAALCSALWDEQLRRLCLERWAQAARDAGSLQQLDTALWVQSLYEITLGNPRGATDFIEQVRELRRAIGYEAEHVINVALLAWTGVPRAQVQAMAQATYDTGFGGVHSSAVRGLAAIELADSRFESAYDLLVPFYEEPFFHTSPIGYPDLIEAAVRSGRRAQAEAVLELLQARAEACGTPWIVGATARSRALLSRGAAAEKHFQEAIEVSTVEAELGRAHLLYGEWLRRARRRREAREQLQKASQLFTRVGAEAFRGRAQRELEAMGEATAAPDPAEGPALTAQEATVARLAAAGRTNAEIAATMFLSSNTVDYHLRKVFSKLGISSRRQLHDRLQP</sequence>
<feature type="domain" description="HTH luxR-type" evidence="3">
    <location>
        <begin position="850"/>
        <end position="913"/>
    </location>
</feature>
<comment type="caution">
    <text evidence="4">The sequence shown here is derived from an EMBL/GenBank/DDBJ whole genome shotgun (WGS) entry which is preliminary data.</text>
</comment>
<proteinExistence type="predicted"/>
<evidence type="ECO:0000256" key="1">
    <source>
        <dbReference type="ARBA" id="ARBA00022741"/>
    </source>
</evidence>
<dbReference type="Gene3D" id="1.10.10.10">
    <property type="entry name" value="Winged helix-like DNA-binding domain superfamily/Winged helix DNA-binding domain"/>
    <property type="match status" value="1"/>
</dbReference>
<dbReference type="Pfam" id="PF13191">
    <property type="entry name" value="AAA_16"/>
    <property type="match status" value="1"/>
</dbReference>
<gene>
    <name evidence="4" type="ORF">LR394_17965</name>
</gene>
<dbReference type="GO" id="GO:0006355">
    <property type="term" value="P:regulation of DNA-templated transcription"/>
    <property type="evidence" value="ECO:0007669"/>
    <property type="project" value="InterPro"/>
</dbReference>
<dbReference type="CDD" id="cd06170">
    <property type="entry name" value="LuxR_C_like"/>
    <property type="match status" value="1"/>
</dbReference>
<keyword evidence="1" id="KW-0547">Nucleotide-binding</keyword>
<dbReference type="Pfam" id="PF00196">
    <property type="entry name" value="GerE"/>
    <property type="match status" value="1"/>
</dbReference>
<dbReference type="InterPro" id="IPR000792">
    <property type="entry name" value="Tscrpt_reg_LuxR_C"/>
</dbReference>
<dbReference type="EMBL" id="JAJOMB010000009">
    <property type="protein sequence ID" value="MCD5312796.1"/>
    <property type="molecule type" value="Genomic_DNA"/>
</dbReference>
<protein>
    <submittedName>
        <fullName evidence="4">AAA family ATPase</fullName>
    </submittedName>
</protein>
<dbReference type="GO" id="GO:0004016">
    <property type="term" value="F:adenylate cyclase activity"/>
    <property type="evidence" value="ECO:0007669"/>
    <property type="project" value="TreeGrafter"/>
</dbReference>
<dbReference type="InterPro" id="IPR027417">
    <property type="entry name" value="P-loop_NTPase"/>
</dbReference>
<dbReference type="SUPFAM" id="SSF46894">
    <property type="entry name" value="C-terminal effector domain of the bipartite response regulators"/>
    <property type="match status" value="1"/>
</dbReference>
<dbReference type="InterPro" id="IPR016032">
    <property type="entry name" value="Sig_transdc_resp-reg_C-effctor"/>
</dbReference>
<dbReference type="GO" id="GO:0005524">
    <property type="term" value="F:ATP binding"/>
    <property type="evidence" value="ECO:0007669"/>
    <property type="project" value="UniProtKB-KW"/>
</dbReference>
<dbReference type="PRINTS" id="PR00038">
    <property type="entry name" value="HTHLUXR"/>
</dbReference>
<dbReference type="PANTHER" id="PTHR16305:SF35">
    <property type="entry name" value="TRANSCRIPTIONAL ACTIVATOR DOMAIN"/>
    <property type="match status" value="1"/>
</dbReference>
<dbReference type="PROSITE" id="PS50043">
    <property type="entry name" value="HTH_LUXR_2"/>
    <property type="match status" value="1"/>
</dbReference>
<dbReference type="InterPro" id="IPR036388">
    <property type="entry name" value="WH-like_DNA-bd_sf"/>
</dbReference>
<name>A0A9X1NFD5_9ACTN</name>
<evidence type="ECO:0000313" key="5">
    <source>
        <dbReference type="Proteomes" id="UP001138997"/>
    </source>
</evidence>
<dbReference type="SMART" id="SM00421">
    <property type="entry name" value="HTH_LUXR"/>
    <property type="match status" value="1"/>
</dbReference>
<dbReference type="SUPFAM" id="SSF52540">
    <property type="entry name" value="P-loop containing nucleoside triphosphate hydrolases"/>
    <property type="match status" value="1"/>
</dbReference>
<evidence type="ECO:0000256" key="2">
    <source>
        <dbReference type="ARBA" id="ARBA00022840"/>
    </source>
</evidence>
<dbReference type="InterPro" id="IPR041664">
    <property type="entry name" value="AAA_16"/>
</dbReference>
<keyword evidence="5" id="KW-1185">Reference proteome</keyword>
<keyword evidence="2" id="KW-0067">ATP-binding</keyword>
<organism evidence="4 5">
    <name type="scientific">Kineosporia babensis</name>
    <dbReference type="NCBI Taxonomy" id="499548"/>
    <lineage>
        <taxon>Bacteria</taxon>
        <taxon>Bacillati</taxon>
        <taxon>Actinomycetota</taxon>
        <taxon>Actinomycetes</taxon>
        <taxon>Kineosporiales</taxon>
        <taxon>Kineosporiaceae</taxon>
        <taxon>Kineosporia</taxon>
    </lineage>
</organism>
<dbReference type="Proteomes" id="UP001138997">
    <property type="component" value="Unassembled WGS sequence"/>
</dbReference>
<evidence type="ECO:0000259" key="3">
    <source>
        <dbReference type="PROSITE" id="PS50043"/>
    </source>
</evidence>
<dbReference type="Gene3D" id="3.40.50.300">
    <property type="entry name" value="P-loop containing nucleotide triphosphate hydrolases"/>
    <property type="match status" value="1"/>
</dbReference>
<accession>A0A9X1NFD5</accession>
<dbReference type="GO" id="GO:0005737">
    <property type="term" value="C:cytoplasm"/>
    <property type="evidence" value="ECO:0007669"/>
    <property type="project" value="TreeGrafter"/>
</dbReference>
<evidence type="ECO:0000313" key="4">
    <source>
        <dbReference type="EMBL" id="MCD5312796.1"/>
    </source>
</evidence>
<dbReference type="RefSeq" id="WP_231443384.1">
    <property type="nucleotide sequence ID" value="NZ_JAJOMB010000009.1"/>
</dbReference>
<dbReference type="GO" id="GO:0003677">
    <property type="term" value="F:DNA binding"/>
    <property type="evidence" value="ECO:0007669"/>
    <property type="project" value="InterPro"/>
</dbReference>
<dbReference type="AlphaFoldDB" id="A0A9X1NFD5"/>
<dbReference type="PANTHER" id="PTHR16305">
    <property type="entry name" value="TESTICULAR SOLUBLE ADENYLYL CYCLASE"/>
    <property type="match status" value="1"/>
</dbReference>